<protein>
    <submittedName>
        <fullName evidence="2">Uncharacterized protein</fullName>
    </submittedName>
</protein>
<dbReference type="InterPro" id="IPR052298">
    <property type="entry name" value="ZMYND10"/>
</dbReference>
<gene>
    <name evidence="2" type="ORF">DTER00134_LOCUS4974</name>
</gene>
<dbReference type="GO" id="GO:0005737">
    <property type="term" value="C:cytoplasm"/>
    <property type="evidence" value="ECO:0007669"/>
    <property type="project" value="TreeGrafter"/>
</dbReference>
<organism evidence="2">
    <name type="scientific">Dunaliella tertiolecta</name>
    <name type="common">Green alga</name>
    <dbReference type="NCBI Taxonomy" id="3047"/>
    <lineage>
        <taxon>Eukaryota</taxon>
        <taxon>Viridiplantae</taxon>
        <taxon>Chlorophyta</taxon>
        <taxon>core chlorophytes</taxon>
        <taxon>Chlorophyceae</taxon>
        <taxon>CS clade</taxon>
        <taxon>Chlamydomonadales</taxon>
        <taxon>Dunaliellaceae</taxon>
        <taxon>Dunaliella</taxon>
    </lineage>
</organism>
<evidence type="ECO:0000313" key="2">
    <source>
        <dbReference type="EMBL" id="CAE0489903.1"/>
    </source>
</evidence>
<dbReference type="EMBL" id="HBIP01009051">
    <property type="protein sequence ID" value="CAE0489903.1"/>
    <property type="molecule type" value="Transcribed_RNA"/>
</dbReference>
<name>A0A7S3QR76_DUNTE</name>
<accession>A0A7S3QR76</accession>
<dbReference type="AlphaFoldDB" id="A0A7S3QR76"/>
<dbReference type="PANTHER" id="PTHR13244:SF7">
    <property type="entry name" value="ZINC FINGER MYND DOMAIN-CONTAINING PROTEIN 10"/>
    <property type="match status" value="1"/>
</dbReference>
<feature type="compositionally biased region" description="Low complexity" evidence="1">
    <location>
        <begin position="433"/>
        <end position="446"/>
    </location>
</feature>
<reference evidence="2" key="1">
    <citation type="submission" date="2021-01" db="EMBL/GenBank/DDBJ databases">
        <authorList>
            <person name="Corre E."/>
            <person name="Pelletier E."/>
            <person name="Niang G."/>
            <person name="Scheremetjew M."/>
            <person name="Finn R."/>
            <person name="Kale V."/>
            <person name="Holt S."/>
            <person name="Cochrane G."/>
            <person name="Meng A."/>
            <person name="Brown T."/>
            <person name="Cohen L."/>
        </authorList>
    </citation>
    <scope>NUCLEOTIDE SEQUENCE</scope>
    <source>
        <strain evidence="2">CCMP1320</strain>
    </source>
</reference>
<sequence length="571" mass="63200">MDALLGGGQLANGGEGNQSLMHAPEAERIIDQLAPMTVQDVGTAKWNAQGQNIQRLNLQAHYNAQQHAEEFVVELLVSLDKMQVLVQNLLAIEAWKEKVLPHLHRQLARNVDKVVSYMVLYHEVTLANLLEVTLYHSHAAEALPEEHLLELADWCYRKLRYLNDPQGGRRVATYKELSAAQLMAMSPEEELDAKVDETDFGAAMCCLSILRYLTDGLTTLPMGLLSRVVATNDTLMALVPLLDQPPWVRRRPNGAFEKWMNNQWQAVEAVDRFRLSQADAQVWLTVTNLVVEPKSRAKYGFDEWRRDRLLTLKRFMNELLFDQIPVLKDLQRVLDEMALGVGSDPSTARNAALILEAVPALRDSLLAVPDWRGLALSQAQSQFSPEGSRQTARAMYESLTQSFDFMADFMADLGGLTDPTKAQSGAAHGDPLGSSGSATQSSRSKGWGPGPVRLSSWRKAHESGVMEAWSDYVFELDPTKPPEPVSLEHLQGLRYRLLPMDLESSRPLPISGKAVVRCTENPSEAATSTNKSASSQDPLPAPATLIAEALISLPEVALRSKAGILCLQQLQ</sequence>
<feature type="region of interest" description="Disordered" evidence="1">
    <location>
        <begin position="420"/>
        <end position="453"/>
    </location>
</feature>
<proteinExistence type="predicted"/>
<evidence type="ECO:0000256" key="1">
    <source>
        <dbReference type="SAM" id="MobiDB-lite"/>
    </source>
</evidence>
<dbReference type="PANTHER" id="PTHR13244">
    <property type="entry name" value="ZINC FINGER MYND DOMAIN CONTAINING PROTEIN 10"/>
    <property type="match status" value="1"/>
</dbReference>